<dbReference type="EMBL" id="KF418775">
    <property type="protein sequence ID" value="AJL34980.1"/>
    <property type="molecule type" value="Genomic_DNA"/>
</dbReference>
<gene>
    <name evidence="2" type="ORF">pBPS097</name>
</gene>
<dbReference type="AlphaFoldDB" id="A0A0C5B2E9"/>
<accession>A0A0C5B2E9</accession>
<organism evidence="2">
    <name type="scientific">Burkholderia pseudomallei</name>
    <name type="common">Pseudomonas pseudomallei</name>
    <dbReference type="NCBI Taxonomy" id="28450"/>
    <lineage>
        <taxon>Bacteria</taxon>
        <taxon>Pseudomonadati</taxon>
        <taxon>Pseudomonadota</taxon>
        <taxon>Betaproteobacteria</taxon>
        <taxon>Burkholderiales</taxon>
        <taxon>Burkholderiaceae</taxon>
        <taxon>Burkholderia</taxon>
        <taxon>pseudomallei group</taxon>
    </lineage>
</organism>
<evidence type="ECO:0000313" key="2">
    <source>
        <dbReference type="EMBL" id="AJL34980.1"/>
    </source>
</evidence>
<reference evidence="2" key="1">
    <citation type="submission" date="2013-07" db="EMBL/GenBank/DDBJ databases">
        <title>Complete sequence of a native Burkholderia pseudomallei plasmid.</title>
        <authorList>
            <person name="Stone J.K."/>
            <person name="Bollig M.C."/>
            <person name="Gibbons H.S."/>
            <person name="Mayo M."/>
            <person name="Currie B.J."/>
            <person name="Keim P."/>
            <person name="Tuanyok A."/>
        </authorList>
    </citation>
    <scope>NUCLEOTIDE SEQUENCE</scope>
    <source>
        <strain evidence="2">MSHR1950</strain>
        <plasmid evidence="2">pBPSE01</plasmid>
    </source>
</reference>
<evidence type="ECO:0000256" key="1">
    <source>
        <dbReference type="SAM" id="MobiDB-lite"/>
    </source>
</evidence>
<feature type="region of interest" description="Disordered" evidence="1">
    <location>
        <begin position="48"/>
        <end position="71"/>
    </location>
</feature>
<evidence type="ECO:0008006" key="3">
    <source>
        <dbReference type="Google" id="ProtNLM"/>
    </source>
</evidence>
<sequence length="112" mass="12225">MSPQEIIERLANGIDPITGEILSDQGPFNQPEVIRALFAAAQALRAVADASERQPPPNAKPLNAGRAWSPEEDEQLLREFDAGVAPKELAKIHGRTKGAIDSRLVKHGRLQR</sequence>
<dbReference type="RefSeq" id="WP_058035202.1">
    <property type="nucleotide sequence ID" value="NZ_KF418775.1"/>
</dbReference>
<name>A0A0C5B2E9_BURPE</name>
<protein>
    <recommendedName>
        <fullName evidence="3">DNA-binding protein</fullName>
    </recommendedName>
</protein>
<keyword evidence="2" id="KW-0614">Plasmid</keyword>
<proteinExistence type="predicted"/>
<geneLocation type="plasmid" evidence="2">
    <name>pBPSE01</name>
</geneLocation>